<evidence type="ECO:0000313" key="2">
    <source>
        <dbReference type="Proteomes" id="UP000314294"/>
    </source>
</evidence>
<evidence type="ECO:0000313" key="1">
    <source>
        <dbReference type="EMBL" id="TNN73377.1"/>
    </source>
</evidence>
<keyword evidence="2" id="KW-1185">Reference proteome</keyword>
<name>A0A4Z2I5T0_9TELE</name>
<gene>
    <name evidence="1" type="ORF">EYF80_016331</name>
</gene>
<organism evidence="1 2">
    <name type="scientific">Liparis tanakae</name>
    <name type="common">Tanaka's snailfish</name>
    <dbReference type="NCBI Taxonomy" id="230148"/>
    <lineage>
        <taxon>Eukaryota</taxon>
        <taxon>Metazoa</taxon>
        <taxon>Chordata</taxon>
        <taxon>Craniata</taxon>
        <taxon>Vertebrata</taxon>
        <taxon>Euteleostomi</taxon>
        <taxon>Actinopterygii</taxon>
        <taxon>Neopterygii</taxon>
        <taxon>Teleostei</taxon>
        <taxon>Neoteleostei</taxon>
        <taxon>Acanthomorphata</taxon>
        <taxon>Eupercaria</taxon>
        <taxon>Perciformes</taxon>
        <taxon>Cottioidei</taxon>
        <taxon>Cottales</taxon>
        <taxon>Liparidae</taxon>
        <taxon>Liparis</taxon>
    </lineage>
</organism>
<reference evidence="1 2" key="1">
    <citation type="submission" date="2019-03" db="EMBL/GenBank/DDBJ databases">
        <title>First draft genome of Liparis tanakae, snailfish: a comprehensive survey of snailfish specific genes.</title>
        <authorList>
            <person name="Kim W."/>
            <person name="Song I."/>
            <person name="Jeong J.-H."/>
            <person name="Kim D."/>
            <person name="Kim S."/>
            <person name="Ryu S."/>
            <person name="Song J.Y."/>
            <person name="Lee S.K."/>
        </authorList>
    </citation>
    <scope>NUCLEOTIDE SEQUENCE [LARGE SCALE GENOMIC DNA]</scope>
    <source>
        <tissue evidence="1">Muscle</tissue>
    </source>
</reference>
<dbReference type="AlphaFoldDB" id="A0A4Z2I5T0"/>
<proteinExistence type="predicted"/>
<dbReference type="EMBL" id="SRLO01000125">
    <property type="protein sequence ID" value="TNN73377.1"/>
    <property type="molecule type" value="Genomic_DNA"/>
</dbReference>
<sequence length="121" mass="13418">MPREGLSDQHLCGGVGVQQAVVGRLEEALVGIEARLQELVEELAEDAAAVDAGLVQTVSVKQMDPDPFLQINLWKIYKTGVSPVAGTVVHYLDSLLEGNHKRELCEDGQMSLFRHRQLWRL</sequence>
<comment type="caution">
    <text evidence="1">The sequence shown here is derived from an EMBL/GenBank/DDBJ whole genome shotgun (WGS) entry which is preliminary data.</text>
</comment>
<accession>A0A4Z2I5T0</accession>
<dbReference type="Proteomes" id="UP000314294">
    <property type="component" value="Unassembled WGS sequence"/>
</dbReference>
<protein>
    <submittedName>
        <fullName evidence="1">Uncharacterized protein</fullName>
    </submittedName>
</protein>